<accession>A0A4R6PUY5</accession>
<proteinExistence type="predicted"/>
<name>A0A4R6PUY5_NOCIG</name>
<dbReference type="RefSeq" id="WP_067493448.1">
    <property type="nucleotide sequence ID" value="NZ_JBHXPO010000001.1"/>
</dbReference>
<sequence>MRMNANGQVTIPAELRAKFNLKEGDELDVIEDGGALRIVVRGGEDSPGERLVRQMRRHRFDNPEVAELTTDEIMALLRD</sequence>
<dbReference type="SUPFAM" id="SSF89447">
    <property type="entry name" value="AbrB/MazE/MraZ-like"/>
    <property type="match status" value="1"/>
</dbReference>
<organism evidence="3 4">
    <name type="scientific">Nocardia ignorata</name>
    <dbReference type="NCBI Taxonomy" id="145285"/>
    <lineage>
        <taxon>Bacteria</taxon>
        <taxon>Bacillati</taxon>
        <taxon>Actinomycetota</taxon>
        <taxon>Actinomycetes</taxon>
        <taxon>Mycobacteriales</taxon>
        <taxon>Nocardiaceae</taxon>
        <taxon>Nocardia</taxon>
    </lineage>
</organism>
<keyword evidence="4" id="KW-1185">Reference proteome</keyword>
<keyword evidence="1" id="KW-0238">DNA-binding</keyword>
<comment type="caution">
    <text evidence="3">The sequence shown here is derived from an EMBL/GenBank/DDBJ whole genome shotgun (WGS) entry which is preliminary data.</text>
</comment>
<dbReference type="Gene3D" id="2.10.260.10">
    <property type="match status" value="1"/>
</dbReference>
<dbReference type="SMART" id="SM00966">
    <property type="entry name" value="SpoVT_AbrB"/>
    <property type="match status" value="1"/>
</dbReference>
<evidence type="ECO:0000256" key="1">
    <source>
        <dbReference type="PROSITE-ProRule" id="PRU01076"/>
    </source>
</evidence>
<evidence type="ECO:0000259" key="2">
    <source>
        <dbReference type="PROSITE" id="PS51740"/>
    </source>
</evidence>
<evidence type="ECO:0000313" key="4">
    <source>
        <dbReference type="Proteomes" id="UP000295087"/>
    </source>
</evidence>
<dbReference type="AlphaFoldDB" id="A0A4R6PUY5"/>
<gene>
    <name evidence="3" type="ORF">DFR75_101985</name>
</gene>
<dbReference type="InterPro" id="IPR007159">
    <property type="entry name" value="SpoVT-AbrB_dom"/>
</dbReference>
<evidence type="ECO:0000313" key="3">
    <source>
        <dbReference type="EMBL" id="TDP41880.1"/>
    </source>
</evidence>
<dbReference type="Proteomes" id="UP000295087">
    <property type="component" value="Unassembled WGS sequence"/>
</dbReference>
<dbReference type="PROSITE" id="PS51740">
    <property type="entry name" value="SPOVT_ABRB"/>
    <property type="match status" value="1"/>
</dbReference>
<reference evidence="3 4" key="1">
    <citation type="submission" date="2019-03" db="EMBL/GenBank/DDBJ databases">
        <title>Genomic Encyclopedia of Type Strains, Phase IV (KMG-IV): sequencing the most valuable type-strain genomes for metagenomic binning, comparative biology and taxonomic classification.</title>
        <authorList>
            <person name="Goeker M."/>
        </authorList>
    </citation>
    <scope>NUCLEOTIDE SEQUENCE [LARGE SCALE GENOMIC DNA]</scope>
    <source>
        <strain evidence="3 4">DSM 44496</strain>
    </source>
</reference>
<dbReference type="Pfam" id="PF04014">
    <property type="entry name" value="MazE_antitoxin"/>
    <property type="match status" value="1"/>
</dbReference>
<dbReference type="GO" id="GO:0003677">
    <property type="term" value="F:DNA binding"/>
    <property type="evidence" value="ECO:0007669"/>
    <property type="project" value="UniProtKB-UniRule"/>
</dbReference>
<feature type="domain" description="SpoVT-AbrB" evidence="2">
    <location>
        <begin position="1"/>
        <end position="44"/>
    </location>
</feature>
<dbReference type="NCBIfam" id="TIGR01439">
    <property type="entry name" value="lp_hng_hel_AbrB"/>
    <property type="match status" value="1"/>
</dbReference>
<dbReference type="InterPro" id="IPR037914">
    <property type="entry name" value="SpoVT-AbrB_sf"/>
</dbReference>
<dbReference type="EMBL" id="SNXK01000001">
    <property type="protein sequence ID" value="TDP41880.1"/>
    <property type="molecule type" value="Genomic_DNA"/>
</dbReference>
<protein>
    <submittedName>
        <fullName evidence="3">AbrB family looped-hinge helix DNA binding protein</fullName>
    </submittedName>
</protein>